<name>A0A7G5H040_9BACT</name>
<evidence type="ECO:0000256" key="1">
    <source>
        <dbReference type="SAM" id="Coils"/>
    </source>
</evidence>
<evidence type="ECO:0000313" key="3">
    <source>
        <dbReference type="Proteomes" id="UP000515369"/>
    </source>
</evidence>
<feature type="coiled-coil region" evidence="1">
    <location>
        <begin position="424"/>
        <end position="451"/>
    </location>
</feature>
<keyword evidence="3" id="KW-1185">Reference proteome</keyword>
<dbReference type="KEGG" id="sfol:H3H32_05945"/>
<dbReference type="RefSeq" id="WP_182461736.1">
    <property type="nucleotide sequence ID" value="NZ_CP059732.1"/>
</dbReference>
<protein>
    <submittedName>
        <fullName evidence="2">Type VI secretion system baseplate subunit TssF</fullName>
    </submittedName>
</protein>
<dbReference type="AlphaFoldDB" id="A0A7G5H040"/>
<proteinExistence type="predicted"/>
<dbReference type="EMBL" id="CP059732">
    <property type="protein sequence ID" value="QMW04482.1"/>
    <property type="molecule type" value="Genomic_DNA"/>
</dbReference>
<reference evidence="2 3" key="1">
    <citation type="submission" date="2020-07" db="EMBL/GenBank/DDBJ databases">
        <title>Spirosoma foliorum sp. nov., isolated from the leaves on the Nejang mountain Korea, Republic of.</title>
        <authorList>
            <person name="Ho H."/>
            <person name="Lee Y.-J."/>
            <person name="Nurcahyanto D.-A."/>
            <person name="Kim S.-G."/>
        </authorList>
    </citation>
    <scope>NUCLEOTIDE SEQUENCE [LARGE SCALE GENOMIC DNA]</scope>
    <source>
        <strain evidence="2 3">PL0136</strain>
    </source>
</reference>
<accession>A0A7G5H040</accession>
<gene>
    <name evidence="2" type="ORF">H3H32_05945</name>
</gene>
<dbReference type="Proteomes" id="UP000515369">
    <property type="component" value="Chromosome"/>
</dbReference>
<keyword evidence="1" id="KW-0175">Coiled coil</keyword>
<sequence>MAVTDLVSEGFARERVKARMLRRAADLWGYAETDLDSFDPLVTLLIEACAVEFERVSVAIGNTQTRLLDRLAQVLHPEPDVARPAFGVAQVRSVEPRASLSVTTQLVYKRAGASRTDSTNALEAYFSPVDAYSIVDGAIRYMATTDTLYRVDEPTQKAPIAQRQGLPAVLPYQSVWLGLELDENIASLEGLTFFFDWSSETDRTAYQSFPATGSWWLGGQELRVRAGLPEKKASSSSNGLLGDEFDVMNKVEKQALVAYERHFVTVETAPTFKSSGIQRQAYPAQIGQWFAERELRTVRESLWWVELRLSHTVSSQALEGLLVGLNCFPVVNRRLHRITYRLQQNLNIIPLETDRCFLAMRDVRTNQNRQLTSIPLGNLSDLATDTYTVQYGVSRFDDRDARQALINMQDLLRDESASFAALGEDFLTSVIRELNQALARLETKVDQKTRKRDSIPYLIIKPKQAGETVFIEYWTCDGESANRLPVGSRLAPYSDSTLRKDSGFLMTATTGGRERLKESEKITQYKRALLTRNRIVTLEDVRVVCQAELGHHLQSVRIERAFRVDPLPTNGFQRCIRVSLEPSSRSIYSDADWAQQAKLLQSSLEAQSVSALPYQVIVAPIK</sequence>
<evidence type="ECO:0000313" key="2">
    <source>
        <dbReference type="EMBL" id="QMW04482.1"/>
    </source>
</evidence>
<organism evidence="2 3">
    <name type="scientific">Spirosoma foliorum</name>
    <dbReference type="NCBI Taxonomy" id="2710596"/>
    <lineage>
        <taxon>Bacteria</taxon>
        <taxon>Pseudomonadati</taxon>
        <taxon>Bacteroidota</taxon>
        <taxon>Cytophagia</taxon>
        <taxon>Cytophagales</taxon>
        <taxon>Cytophagaceae</taxon>
        <taxon>Spirosoma</taxon>
    </lineage>
</organism>